<protein>
    <submittedName>
        <fullName evidence="7">M105L</fullName>
    </submittedName>
</protein>
<dbReference type="EMBL" id="MK388142">
    <property type="protein sequence ID" value="QAV42699.1"/>
    <property type="molecule type" value="Genomic_DNA"/>
</dbReference>
<comment type="subcellular location">
    <subcellularLocation>
        <location evidence="1">Host cytoplasm</location>
    </subcellularLocation>
    <subcellularLocation>
        <location evidence="2">Virion</location>
    </subcellularLocation>
</comment>
<dbReference type="EMBL" id="MK388133">
    <property type="protein sequence ID" value="QAV41178.1"/>
    <property type="molecule type" value="Genomic_DNA"/>
</dbReference>
<evidence type="ECO:0000313" key="8">
    <source>
        <dbReference type="EMBL" id="QAV39657.1"/>
    </source>
</evidence>
<sequence>MFVDDKTFVVYNTWPTGLIQGTRKSVPFPTRHSCTFSSDVRIDNSYSSVVLSNPTFVQLLKMCVHIKRVQWKGKIILLFECDNNPPPFRLVNDN</sequence>
<dbReference type="Proteomes" id="UP000291628">
    <property type="component" value="Segment"/>
</dbReference>
<dbReference type="Proteomes" id="UP000293947">
    <property type="component" value="Genome"/>
</dbReference>
<keyword evidence="5" id="KW-1035">Host cytoplasm</keyword>
<dbReference type="EMBL" id="MK388123">
    <property type="protein sequence ID" value="QAV39488.1"/>
    <property type="molecule type" value="Genomic_DNA"/>
</dbReference>
<evidence type="ECO:0000256" key="3">
    <source>
        <dbReference type="ARBA" id="ARBA00022844"/>
    </source>
</evidence>
<evidence type="ECO:0000256" key="1">
    <source>
        <dbReference type="ARBA" id="ARBA00004192"/>
    </source>
</evidence>
<dbReference type="GO" id="GO:0044423">
    <property type="term" value="C:virion component"/>
    <property type="evidence" value="ECO:0007669"/>
    <property type="project" value="UniProtKB-KW"/>
</dbReference>
<evidence type="ECO:0000313" key="6">
    <source>
        <dbReference type="EMBL" id="QAV38474.1"/>
    </source>
</evidence>
<dbReference type="GO" id="GO:0030430">
    <property type="term" value="C:host cell cytoplasm"/>
    <property type="evidence" value="ECO:0007669"/>
    <property type="project" value="UniProtKB-SubCell"/>
</dbReference>
<dbReference type="Proteomes" id="UP000293008">
    <property type="component" value="Segment"/>
</dbReference>
<evidence type="ECO:0000256" key="5">
    <source>
        <dbReference type="ARBA" id="ARBA00023200"/>
    </source>
</evidence>
<dbReference type="EMBL" id="MK388124">
    <property type="protein sequence ID" value="QAV39657.1"/>
    <property type="molecule type" value="Genomic_DNA"/>
</dbReference>
<evidence type="ECO:0000313" key="11">
    <source>
        <dbReference type="EMBL" id="QAV42699.1"/>
    </source>
</evidence>
<reference evidence="12 13" key="1">
    <citation type="journal article" date="2019" name="J. Virol.">
        <title>Punctuated evolution of myxoma virus: rapid and disjunct evolution of a recent viral lineage in Australia.</title>
        <authorList>
            <person name="Eden J.-S."/>
            <person name="Kerr P.J."/>
            <person name="Holmes E.C."/>
        </authorList>
    </citation>
    <scope>NUCLEOTIDE SEQUENCE [LARGE SCALE GENOMIC DNA]</scope>
    <source>
        <strain evidence="6">Aust/NSW/Carwoola/12-2014</strain>
        <strain evidence="7">Aust/SA/ABC Range/12-2014</strain>
        <strain evidence="9">Aust/SA/Flinders Ranges/12-2015/1</strain>
        <strain evidence="10">Aust/SA/Flinders Ranges/12-2015/2</strain>
        <strain evidence="11">Aust/SA/Olympic Dam/08-2015</strain>
        <strain evidence="8">Aust/SA/Wilpena/11-2014</strain>
    </source>
</reference>
<dbReference type="Pfam" id="PF05846">
    <property type="entry name" value="Chordopox_A15"/>
    <property type="match status" value="1"/>
</dbReference>
<evidence type="ECO:0000313" key="14">
    <source>
        <dbReference type="Proteomes" id="UP000293947"/>
    </source>
</evidence>
<dbReference type="InterPro" id="IPR008445">
    <property type="entry name" value="A15"/>
</dbReference>
<evidence type="ECO:0000256" key="4">
    <source>
        <dbReference type="ARBA" id="ARBA00022921"/>
    </source>
</evidence>
<evidence type="ECO:0000313" key="9">
    <source>
        <dbReference type="EMBL" id="QAV41178.1"/>
    </source>
</evidence>
<evidence type="ECO:0000313" key="12">
    <source>
        <dbReference type="Proteomes" id="UP000291608"/>
    </source>
</evidence>
<dbReference type="EMBL" id="MK388134">
    <property type="protein sequence ID" value="QAV41347.1"/>
    <property type="molecule type" value="Genomic_DNA"/>
</dbReference>
<organism evidence="7 14">
    <name type="scientific">Myxoma virus</name>
    <dbReference type="NCBI Taxonomy" id="10273"/>
    <lineage>
        <taxon>Viruses</taxon>
        <taxon>Varidnaviria</taxon>
        <taxon>Bamfordvirae</taxon>
        <taxon>Nucleocytoviricota</taxon>
        <taxon>Pokkesviricetes</taxon>
        <taxon>Chitovirales</taxon>
        <taxon>Poxviridae</taxon>
        <taxon>Chordopoxvirinae</taxon>
        <taxon>Leporipoxvirus</taxon>
        <taxon>Leporipoxvirus myxoma</taxon>
    </lineage>
</organism>
<keyword evidence="4" id="KW-0426">Late protein</keyword>
<evidence type="ECO:0000256" key="2">
    <source>
        <dbReference type="ARBA" id="ARBA00004328"/>
    </source>
</evidence>
<dbReference type="Proteomes" id="UP000293687">
    <property type="component" value="Segment"/>
</dbReference>
<evidence type="ECO:0000313" key="7">
    <source>
        <dbReference type="EMBL" id="QAV39488.1"/>
    </source>
</evidence>
<name>A0A481NFM9_9POXV</name>
<evidence type="ECO:0000313" key="10">
    <source>
        <dbReference type="EMBL" id="QAV41347.1"/>
    </source>
</evidence>
<evidence type="ECO:0000313" key="13">
    <source>
        <dbReference type="Proteomes" id="UP000291628"/>
    </source>
</evidence>
<accession>A0A481NFM9</accession>
<gene>
    <name evidence="7" type="primary">m105L</name>
</gene>
<dbReference type="Proteomes" id="UP000293333">
    <property type="component" value="Segment"/>
</dbReference>
<dbReference type="Proteomes" id="UP000291608">
    <property type="component" value="Segment"/>
</dbReference>
<dbReference type="EMBL" id="MK388117">
    <property type="protein sequence ID" value="QAV38474.1"/>
    <property type="molecule type" value="Genomic_DNA"/>
</dbReference>
<keyword evidence="3" id="KW-0946">Virion</keyword>
<proteinExistence type="predicted"/>